<dbReference type="RefSeq" id="WP_115694092.1">
    <property type="nucleotide sequence ID" value="NZ_CP031417.1"/>
</dbReference>
<evidence type="ECO:0000256" key="1">
    <source>
        <dbReference type="SAM" id="SignalP"/>
    </source>
</evidence>
<accession>A0A346A3G6</accession>
<dbReference type="Proteomes" id="UP000254889">
    <property type="component" value="Chromosome"/>
</dbReference>
<evidence type="ECO:0000313" key="3">
    <source>
        <dbReference type="Proteomes" id="UP000254889"/>
    </source>
</evidence>
<name>A0A346A3G6_9HYPH</name>
<keyword evidence="3" id="KW-1185">Reference proteome</keyword>
<dbReference type="PANTHER" id="PTHR30024">
    <property type="entry name" value="ALIPHATIC SULFONATES-BINDING PROTEIN-RELATED"/>
    <property type="match status" value="1"/>
</dbReference>
<dbReference type="PANTHER" id="PTHR30024:SF48">
    <property type="entry name" value="ABC TRANSPORTER SUBSTRATE-BINDING PROTEIN"/>
    <property type="match status" value="1"/>
</dbReference>
<feature type="chain" id="PRO_5016921999" evidence="1">
    <location>
        <begin position="24"/>
        <end position="334"/>
    </location>
</feature>
<dbReference type="SUPFAM" id="SSF53850">
    <property type="entry name" value="Periplasmic binding protein-like II"/>
    <property type="match status" value="1"/>
</dbReference>
<dbReference type="Gene3D" id="3.40.190.10">
    <property type="entry name" value="Periplasmic binding protein-like II"/>
    <property type="match status" value="2"/>
</dbReference>
<reference evidence="2 3" key="1">
    <citation type="submission" date="2018-07" db="EMBL/GenBank/DDBJ databases">
        <authorList>
            <person name="Quirk P.G."/>
            <person name="Krulwich T.A."/>
        </authorList>
    </citation>
    <scope>NUCLEOTIDE SEQUENCE [LARGE SCALE GENOMIC DNA]</scope>
    <source>
        <strain evidence="2 3">CC-BB4</strain>
    </source>
</reference>
<feature type="signal peptide" evidence="1">
    <location>
        <begin position="1"/>
        <end position="23"/>
    </location>
</feature>
<dbReference type="OrthoDB" id="7374754at2"/>
<sequence>MRFLKCALFALCAAGLMTVSARAAEPVKIRLSWVVPVSNWASMIEQKKDLAKHLGKSYTLEIIRFAGTPPMITALANNELEVANLTYPTLPLAIQNAGMDDLRVISDEFQDGNKGYYSNEYMVAKDSPIKTVADLKGKVLATNVAGSAVDVAMRAMLRKSKLEDKRDYTIIEAPFPTMGAMLAQKKADLITAVLPFSLNPDLRKATTTLFNTRDAMGVTQFSMWVARKGFIDKNRAAMVDFMEDSLRIVRWYLDPANHKEVMEICAKITKQPAERFDWVFTNKDNYRDPNMMPDLKTLQNNVDTVRDLGFIKDRIDIAAHADLSLVQEAAKRFK</sequence>
<keyword evidence="1" id="KW-0732">Signal</keyword>
<evidence type="ECO:0000313" key="2">
    <source>
        <dbReference type="EMBL" id="AXK83713.1"/>
    </source>
</evidence>
<dbReference type="Pfam" id="PF13379">
    <property type="entry name" value="NMT1_2"/>
    <property type="match status" value="1"/>
</dbReference>
<dbReference type="KEGG" id="ptaw:DW352_26205"/>
<organism evidence="2 3">
    <name type="scientific">Pseudolabrys taiwanensis</name>
    <dbReference type="NCBI Taxonomy" id="331696"/>
    <lineage>
        <taxon>Bacteria</taxon>
        <taxon>Pseudomonadati</taxon>
        <taxon>Pseudomonadota</taxon>
        <taxon>Alphaproteobacteria</taxon>
        <taxon>Hyphomicrobiales</taxon>
        <taxon>Xanthobacteraceae</taxon>
        <taxon>Pseudolabrys</taxon>
    </lineage>
</organism>
<gene>
    <name evidence="2" type="ORF">DW352_26205</name>
</gene>
<dbReference type="AlphaFoldDB" id="A0A346A3G6"/>
<dbReference type="EMBL" id="CP031417">
    <property type="protein sequence ID" value="AXK83713.1"/>
    <property type="molecule type" value="Genomic_DNA"/>
</dbReference>
<proteinExistence type="predicted"/>
<protein>
    <submittedName>
        <fullName evidence="2">ABC transporter substrate-binding protein</fullName>
    </submittedName>
</protein>